<accession>A0A427YBC7</accession>
<sequence length="363" mass="40603">MADKSTAPETRRSFRAIKGKAGSSSSRSRSNNNNITTSVAANFAGSSVTGPTPSRRMTGPSGTHPTIALSLRPGSPNATMHFWRALQPFWETEATPESRGRWLSRFGSMLNPESSKLLCMATTPKAHDFLALPDARQDNHMGVYAVVLVPNEGSDKPLTVTMNFYQFWSPYKDDYRDHYKSLSAVTRSEEPAFLKSLSSGLLLALDPMVVFTEAFWTQALDSRSLATGFNTLWQAVPWHPLNTQPALAQLIRGQFGHMDTGQRQAGVRKAQARKRLQPDSDRPVKGPSTRKTANERRKAERASHTGKQRQRRLADDREYKADYAARRRLAEQRNPPLESARLAQLDDLRSRRLAELRAVRLNG</sequence>
<name>A0A427YBC7_9TREE</name>
<gene>
    <name evidence="2" type="ORF">EHS24_000975</name>
</gene>
<dbReference type="EMBL" id="RSCE01000001">
    <property type="protein sequence ID" value="RSH88430.1"/>
    <property type="molecule type" value="Genomic_DNA"/>
</dbReference>
<dbReference type="RefSeq" id="XP_028480638.1">
    <property type="nucleotide sequence ID" value="XM_028616781.1"/>
</dbReference>
<feature type="region of interest" description="Disordered" evidence="1">
    <location>
        <begin position="259"/>
        <end position="320"/>
    </location>
</feature>
<protein>
    <submittedName>
        <fullName evidence="2">Uncharacterized protein</fullName>
    </submittedName>
</protein>
<feature type="compositionally biased region" description="Polar residues" evidence="1">
    <location>
        <begin position="35"/>
        <end position="52"/>
    </location>
</feature>
<evidence type="ECO:0000313" key="3">
    <source>
        <dbReference type="Proteomes" id="UP000279236"/>
    </source>
</evidence>
<evidence type="ECO:0000256" key="1">
    <source>
        <dbReference type="SAM" id="MobiDB-lite"/>
    </source>
</evidence>
<feature type="compositionally biased region" description="Low complexity" evidence="1">
    <location>
        <begin position="23"/>
        <end position="34"/>
    </location>
</feature>
<dbReference type="AlphaFoldDB" id="A0A427YBC7"/>
<dbReference type="Proteomes" id="UP000279236">
    <property type="component" value="Unassembled WGS sequence"/>
</dbReference>
<feature type="region of interest" description="Disordered" evidence="1">
    <location>
        <begin position="1"/>
        <end position="68"/>
    </location>
</feature>
<keyword evidence="3" id="KW-1185">Reference proteome</keyword>
<feature type="compositionally biased region" description="Basic and acidic residues" evidence="1">
    <location>
        <begin position="292"/>
        <end position="303"/>
    </location>
</feature>
<comment type="caution">
    <text evidence="2">The sequence shown here is derived from an EMBL/GenBank/DDBJ whole genome shotgun (WGS) entry which is preliminary data.</text>
</comment>
<organism evidence="2 3">
    <name type="scientific">Apiotrichum porosum</name>
    <dbReference type="NCBI Taxonomy" id="105984"/>
    <lineage>
        <taxon>Eukaryota</taxon>
        <taxon>Fungi</taxon>
        <taxon>Dikarya</taxon>
        <taxon>Basidiomycota</taxon>
        <taxon>Agaricomycotina</taxon>
        <taxon>Tremellomycetes</taxon>
        <taxon>Trichosporonales</taxon>
        <taxon>Trichosporonaceae</taxon>
        <taxon>Apiotrichum</taxon>
    </lineage>
</organism>
<reference evidence="2 3" key="1">
    <citation type="submission" date="2018-11" db="EMBL/GenBank/DDBJ databases">
        <title>Genome sequence of Apiotrichum porosum DSM 27194.</title>
        <authorList>
            <person name="Aliyu H."/>
            <person name="Gorte O."/>
            <person name="Ochsenreither K."/>
        </authorList>
    </citation>
    <scope>NUCLEOTIDE SEQUENCE [LARGE SCALE GENOMIC DNA]</scope>
    <source>
        <strain evidence="2 3">DSM 27194</strain>
    </source>
</reference>
<proteinExistence type="predicted"/>
<evidence type="ECO:0000313" key="2">
    <source>
        <dbReference type="EMBL" id="RSH88430.1"/>
    </source>
</evidence>
<dbReference type="GeneID" id="39585518"/>